<comment type="pathway">
    <text evidence="1">Cofactor biosynthesis; adenosylcobalamin biosynthesis.</text>
</comment>
<dbReference type="AlphaFoldDB" id="A0A7T1AMW2"/>
<keyword evidence="2" id="KW-0169">Cobalamin biosynthesis</keyword>
<dbReference type="RefSeq" id="WP_218111324.1">
    <property type="nucleotide sequence ID" value="NZ_CP065383.1"/>
</dbReference>
<dbReference type="KEGG" id="alam:RT761_02059"/>
<dbReference type="SUPFAM" id="SSF53790">
    <property type="entry name" value="Tetrapyrrole methylase"/>
    <property type="match status" value="1"/>
</dbReference>
<dbReference type="EMBL" id="CP065383">
    <property type="protein sequence ID" value="QPM68833.1"/>
    <property type="molecule type" value="Genomic_DNA"/>
</dbReference>
<evidence type="ECO:0000313" key="7">
    <source>
        <dbReference type="EMBL" id="QPM68833.1"/>
    </source>
</evidence>
<dbReference type="PANTHER" id="PTHR43182:SF1">
    <property type="entry name" value="COBALT-PRECORRIN-7 C(5)-METHYLTRANSFERASE"/>
    <property type="match status" value="1"/>
</dbReference>
<dbReference type="Gene3D" id="3.40.1010.10">
    <property type="entry name" value="Cobalt-precorrin-4 Transmethylase, Domain 1"/>
    <property type="match status" value="1"/>
</dbReference>
<accession>A0A7T1AMW2</accession>
<keyword evidence="4" id="KW-0808">Transferase</keyword>
<reference evidence="7 8" key="1">
    <citation type="journal article" date="2021" name="Nat. Commun.">
        <title>Isolation of a member of the candidate phylum Atribacteria reveals a unique cell membrane structure.</title>
        <authorList>
            <person name="Taiki K."/>
            <person name="Nobu M.K."/>
            <person name="Kusada H."/>
            <person name="Meng X.-Y."/>
            <person name="Hosoki N."/>
            <person name="Uematsu K."/>
            <person name="Yoshioka H."/>
            <person name="Kamagata Y."/>
            <person name="Tamaki H."/>
        </authorList>
    </citation>
    <scope>NUCLEOTIDE SEQUENCE [LARGE SCALE GENOMIC DNA]</scope>
    <source>
        <strain evidence="7 8">RT761</strain>
    </source>
</reference>
<dbReference type="GO" id="GO:0032259">
    <property type="term" value="P:methylation"/>
    <property type="evidence" value="ECO:0007669"/>
    <property type="project" value="UniProtKB-KW"/>
</dbReference>
<dbReference type="CDD" id="cd11644">
    <property type="entry name" value="Precorrin-6Y-MT"/>
    <property type="match status" value="1"/>
</dbReference>
<evidence type="ECO:0000256" key="1">
    <source>
        <dbReference type="ARBA" id="ARBA00004953"/>
    </source>
</evidence>
<dbReference type="Pfam" id="PF00590">
    <property type="entry name" value="TP_methylase"/>
    <property type="match status" value="1"/>
</dbReference>
<evidence type="ECO:0000256" key="2">
    <source>
        <dbReference type="ARBA" id="ARBA00022573"/>
    </source>
</evidence>
<feature type="domain" description="Tetrapyrrole methylase" evidence="6">
    <location>
        <begin position="3"/>
        <end position="187"/>
    </location>
</feature>
<dbReference type="Pfam" id="PF01135">
    <property type="entry name" value="PCMT"/>
    <property type="match status" value="1"/>
</dbReference>
<dbReference type="Proteomes" id="UP000594463">
    <property type="component" value="Chromosome"/>
</dbReference>
<dbReference type="InterPro" id="IPR000878">
    <property type="entry name" value="4pyrrol_Mease"/>
</dbReference>
<proteinExistence type="predicted"/>
<dbReference type="InterPro" id="IPR050714">
    <property type="entry name" value="Cobalamin_biosynth_MTase"/>
</dbReference>
<gene>
    <name evidence="7" type="primary">cbiET</name>
    <name evidence="7" type="ORF">RT761_02059</name>
</gene>
<organism evidence="7 8">
    <name type="scientific">Atribacter laminatus</name>
    <dbReference type="NCBI Taxonomy" id="2847778"/>
    <lineage>
        <taxon>Bacteria</taxon>
        <taxon>Pseudomonadati</taxon>
        <taxon>Atribacterota</taxon>
        <taxon>Atribacteria</taxon>
        <taxon>Atribacterales</taxon>
        <taxon>Atribacteraceae</taxon>
        <taxon>Atribacter</taxon>
    </lineage>
</organism>
<name>A0A7T1AMW2_ATRLM</name>
<dbReference type="InterPro" id="IPR035996">
    <property type="entry name" value="4pyrrol_Methylase_sf"/>
</dbReference>
<dbReference type="GO" id="GO:0009236">
    <property type="term" value="P:cobalamin biosynthetic process"/>
    <property type="evidence" value="ECO:0007669"/>
    <property type="project" value="UniProtKB-UniPathway"/>
</dbReference>
<dbReference type="UniPathway" id="UPA00148"/>
<evidence type="ECO:0000256" key="4">
    <source>
        <dbReference type="ARBA" id="ARBA00022679"/>
    </source>
</evidence>
<dbReference type="SUPFAM" id="SSF53335">
    <property type="entry name" value="S-adenosyl-L-methionine-dependent methyltransferases"/>
    <property type="match status" value="1"/>
</dbReference>
<dbReference type="InterPro" id="IPR029063">
    <property type="entry name" value="SAM-dependent_MTases_sf"/>
</dbReference>
<keyword evidence="5" id="KW-0949">S-adenosyl-L-methionine</keyword>
<sequence length="397" mass="44204">MNRIVFISTGPGNPQYLLPMAHQVIAQSQVLIGRPDLLDLWEHQNKVKLTVNMNSLFHQLIEFQNKHELTAVLISGDATLFSLLNNFHFPLNIEVIPGISSFQYFCSRLKINWNTLKIINLHGNKKLSPFILALEQGYEMMVFTGGLHSATDLLKIAALVSPNRRGTLGVNLSLPEEFIQSGTVQELCSTHLSKSDLVLIYLSPGERKGIGFFEDEDYIRTNIPFSKKETRMMVCSLLELSPAMTVLEIGGGSGGITIDIARRISEGILFSLEKNQEACQLIQQNCERFRIDNVQCIHGTAPNDIPQKLFDRIFIGGSGGSLSSIIDNSSKLLKKGGILVMTALSLLHVTEGINRIKNNPFQPLSIFQQSISRIDPNDKNLMVKSLNPIFFIKAVKS</sequence>
<evidence type="ECO:0000256" key="5">
    <source>
        <dbReference type="ARBA" id="ARBA00022691"/>
    </source>
</evidence>
<dbReference type="InterPro" id="IPR014008">
    <property type="entry name" value="Cbl_synth_MTase_CbiT"/>
</dbReference>
<keyword evidence="3" id="KW-0489">Methyltransferase</keyword>
<dbReference type="InterPro" id="IPR012818">
    <property type="entry name" value="CbiE"/>
</dbReference>
<protein>
    <submittedName>
        <fullName evidence="7">Cobalamin biosynthesis bifunctional protein CbiET</fullName>
    </submittedName>
</protein>
<dbReference type="GO" id="GO:0008276">
    <property type="term" value="F:protein methyltransferase activity"/>
    <property type="evidence" value="ECO:0007669"/>
    <property type="project" value="InterPro"/>
</dbReference>
<evidence type="ECO:0000313" key="8">
    <source>
        <dbReference type="Proteomes" id="UP000594463"/>
    </source>
</evidence>
<dbReference type="Gene3D" id="3.40.50.150">
    <property type="entry name" value="Vaccinia Virus protein VP39"/>
    <property type="match status" value="1"/>
</dbReference>
<dbReference type="InterPro" id="IPR014777">
    <property type="entry name" value="4pyrrole_Mease_sub1"/>
</dbReference>
<evidence type="ECO:0000256" key="3">
    <source>
        <dbReference type="ARBA" id="ARBA00022603"/>
    </source>
</evidence>
<evidence type="ECO:0000259" key="6">
    <source>
        <dbReference type="Pfam" id="PF00590"/>
    </source>
</evidence>
<dbReference type="NCBIfam" id="TIGR02469">
    <property type="entry name" value="CbiT"/>
    <property type="match status" value="1"/>
</dbReference>
<keyword evidence="8" id="KW-1185">Reference proteome</keyword>
<dbReference type="PANTHER" id="PTHR43182">
    <property type="entry name" value="COBALT-PRECORRIN-6B C(15)-METHYLTRANSFERASE (DECARBOXYLATING)"/>
    <property type="match status" value="1"/>
</dbReference>